<gene>
    <name evidence="1" type="ORF">HanXRQr2_Chr17g0826791</name>
</gene>
<evidence type="ECO:0000313" key="2">
    <source>
        <dbReference type="Proteomes" id="UP000215914"/>
    </source>
</evidence>
<dbReference type="AlphaFoldDB" id="A0A9K3DNV0"/>
<keyword evidence="2" id="KW-1185">Reference proteome</keyword>
<sequence>MVEGVGAEEFIFGKPDLTKLVLKALWAELHSQCFGQGVNE</sequence>
<reference evidence="1" key="2">
    <citation type="submission" date="2020-06" db="EMBL/GenBank/DDBJ databases">
        <title>Helianthus annuus Genome sequencing and assembly Release 2.</title>
        <authorList>
            <person name="Gouzy J."/>
            <person name="Langlade N."/>
            <person name="Munos S."/>
        </authorList>
    </citation>
    <scope>NUCLEOTIDE SEQUENCE</scope>
    <source>
        <tissue evidence="1">Leaves</tissue>
    </source>
</reference>
<dbReference type="EMBL" id="MNCJ02000332">
    <property type="protein sequence ID" value="KAF5757446.1"/>
    <property type="molecule type" value="Genomic_DNA"/>
</dbReference>
<evidence type="ECO:0000313" key="1">
    <source>
        <dbReference type="EMBL" id="KAF5757446.1"/>
    </source>
</evidence>
<proteinExistence type="predicted"/>
<reference evidence="1" key="1">
    <citation type="journal article" date="2017" name="Nature">
        <title>The sunflower genome provides insights into oil metabolism, flowering and Asterid evolution.</title>
        <authorList>
            <person name="Badouin H."/>
            <person name="Gouzy J."/>
            <person name="Grassa C.J."/>
            <person name="Murat F."/>
            <person name="Staton S.E."/>
            <person name="Cottret L."/>
            <person name="Lelandais-Briere C."/>
            <person name="Owens G.L."/>
            <person name="Carrere S."/>
            <person name="Mayjonade B."/>
            <person name="Legrand L."/>
            <person name="Gill N."/>
            <person name="Kane N.C."/>
            <person name="Bowers J.E."/>
            <person name="Hubner S."/>
            <person name="Bellec A."/>
            <person name="Berard A."/>
            <person name="Berges H."/>
            <person name="Blanchet N."/>
            <person name="Boniface M.C."/>
            <person name="Brunel D."/>
            <person name="Catrice O."/>
            <person name="Chaidir N."/>
            <person name="Claudel C."/>
            <person name="Donnadieu C."/>
            <person name="Faraut T."/>
            <person name="Fievet G."/>
            <person name="Helmstetter N."/>
            <person name="King M."/>
            <person name="Knapp S.J."/>
            <person name="Lai Z."/>
            <person name="Le Paslier M.C."/>
            <person name="Lippi Y."/>
            <person name="Lorenzon L."/>
            <person name="Mandel J.R."/>
            <person name="Marage G."/>
            <person name="Marchand G."/>
            <person name="Marquand E."/>
            <person name="Bret-Mestries E."/>
            <person name="Morien E."/>
            <person name="Nambeesan S."/>
            <person name="Nguyen T."/>
            <person name="Pegot-Espagnet P."/>
            <person name="Pouilly N."/>
            <person name="Raftis F."/>
            <person name="Sallet E."/>
            <person name="Schiex T."/>
            <person name="Thomas J."/>
            <person name="Vandecasteele C."/>
            <person name="Vares D."/>
            <person name="Vear F."/>
            <person name="Vautrin S."/>
            <person name="Crespi M."/>
            <person name="Mangin B."/>
            <person name="Burke J.M."/>
            <person name="Salse J."/>
            <person name="Munos S."/>
            <person name="Vincourt P."/>
            <person name="Rieseberg L.H."/>
            <person name="Langlade N.B."/>
        </authorList>
    </citation>
    <scope>NUCLEOTIDE SEQUENCE</scope>
    <source>
        <tissue evidence="1">Leaves</tissue>
    </source>
</reference>
<dbReference type="Proteomes" id="UP000215914">
    <property type="component" value="Unassembled WGS sequence"/>
</dbReference>
<comment type="caution">
    <text evidence="1">The sequence shown here is derived from an EMBL/GenBank/DDBJ whole genome shotgun (WGS) entry which is preliminary data.</text>
</comment>
<dbReference type="Gramene" id="mRNA:HanXRQr2_Chr17g0826791">
    <property type="protein sequence ID" value="mRNA:HanXRQr2_Chr17g0826791"/>
    <property type="gene ID" value="HanXRQr2_Chr17g0826791"/>
</dbReference>
<protein>
    <submittedName>
        <fullName evidence="1">Uncharacterized protein</fullName>
    </submittedName>
</protein>
<accession>A0A9K3DNV0</accession>
<name>A0A9K3DNV0_HELAN</name>
<organism evidence="1 2">
    <name type="scientific">Helianthus annuus</name>
    <name type="common">Common sunflower</name>
    <dbReference type="NCBI Taxonomy" id="4232"/>
    <lineage>
        <taxon>Eukaryota</taxon>
        <taxon>Viridiplantae</taxon>
        <taxon>Streptophyta</taxon>
        <taxon>Embryophyta</taxon>
        <taxon>Tracheophyta</taxon>
        <taxon>Spermatophyta</taxon>
        <taxon>Magnoliopsida</taxon>
        <taxon>eudicotyledons</taxon>
        <taxon>Gunneridae</taxon>
        <taxon>Pentapetalae</taxon>
        <taxon>asterids</taxon>
        <taxon>campanulids</taxon>
        <taxon>Asterales</taxon>
        <taxon>Asteraceae</taxon>
        <taxon>Asteroideae</taxon>
        <taxon>Heliantheae alliance</taxon>
        <taxon>Heliantheae</taxon>
        <taxon>Helianthus</taxon>
    </lineage>
</organism>